<evidence type="ECO:0000313" key="2">
    <source>
        <dbReference type="Proteomes" id="UP000010473"/>
    </source>
</evidence>
<organism evidence="1 2">
    <name type="scientific">Stanieria cyanosphaera (strain ATCC 29371 / PCC 7437)</name>
    <dbReference type="NCBI Taxonomy" id="111780"/>
    <lineage>
        <taxon>Bacteria</taxon>
        <taxon>Bacillati</taxon>
        <taxon>Cyanobacteriota</taxon>
        <taxon>Cyanophyceae</taxon>
        <taxon>Pleurocapsales</taxon>
        <taxon>Dermocarpellaceae</taxon>
        <taxon>Stanieria</taxon>
    </lineage>
</organism>
<dbReference type="PANTHER" id="PTHR34849">
    <property type="entry name" value="SSL5025 PROTEIN"/>
    <property type="match status" value="1"/>
</dbReference>
<dbReference type="SUPFAM" id="SSF46689">
    <property type="entry name" value="Homeodomain-like"/>
    <property type="match status" value="1"/>
</dbReference>
<dbReference type="Pfam" id="PF04255">
    <property type="entry name" value="DUF433"/>
    <property type="match status" value="1"/>
</dbReference>
<dbReference type="EMBL" id="CP003654">
    <property type="protein sequence ID" value="AFZ37993.1"/>
    <property type="molecule type" value="Genomic_DNA"/>
</dbReference>
<accession>K9XZN3</accession>
<dbReference type="Gene3D" id="1.10.10.10">
    <property type="entry name" value="Winged helix-like DNA-binding domain superfamily/Winged helix DNA-binding domain"/>
    <property type="match status" value="1"/>
</dbReference>
<protein>
    <recommendedName>
        <fullName evidence="3">DUF433 domain-containing protein</fullName>
    </recommendedName>
</protein>
<keyword evidence="1" id="KW-0614">Plasmid</keyword>
<keyword evidence="2" id="KW-1185">Reference proteome</keyword>
<dbReference type="Proteomes" id="UP000010473">
    <property type="component" value="Plasmid pSTA7437.01"/>
</dbReference>
<evidence type="ECO:0000313" key="1">
    <source>
        <dbReference type="EMBL" id="AFZ37993.1"/>
    </source>
</evidence>
<dbReference type="InterPro" id="IPR009057">
    <property type="entry name" value="Homeodomain-like_sf"/>
</dbReference>
<dbReference type="PANTHER" id="PTHR34849:SF3">
    <property type="entry name" value="SSR2962 PROTEIN"/>
    <property type="match status" value="1"/>
</dbReference>
<gene>
    <name evidence="1" type="ordered locus">Sta7437_4531</name>
</gene>
<proteinExistence type="predicted"/>
<name>K9XZN3_STAC7</name>
<dbReference type="InterPro" id="IPR007367">
    <property type="entry name" value="DUF433"/>
</dbReference>
<dbReference type="HOGENOM" id="CLU_2620315_0_0_3"/>
<reference evidence="2" key="1">
    <citation type="journal article" date="2013" name="Proc. Natl. Acad. Sci. U.S.A.">
        <title>Improving the coverage of the cyanobacterial phylum using diversity-driven genome sequencing.</title>
        <authorList>
            <person name="Shih P.M."/>
            <person name="Wu D."/>
            <person name="Latifi A."/>
            <person name="Axen S.D."/>
            <person name="Fewer D.P."/>
            <person name="Talla E."/>
            <person name="Calteau A."/>
            <person name="Cai F."/>
            <person name="Tandeau de Marsac N."/>
            <person name="Rippka R."/>
            <person name="Herdman M."/>
            <person name="Sivonen K."/>
            <person name="Coursin T."/>
            <person name="Laurent T."/>
            <person name="Goodwin L."/>
            <person name="Nolan M."/>
            <person name="Davenport K.W."/>
            <person name="Han C.S."/>
            <person name="Rubin E.M."/>
            <person name="Eisen J.A."/>
            <person name="Woyke T."/>
            <person name="Gugger M."/>
            <person name="Kerfeld C.A."/>
        </authorList>
    </citation>
    <scope>NUCLEOTIDE SEQUENCE [LARGE SCALE GENOMIC DNA]</scope>
    <source>
        <strain evidence="2">ATCC 29371 / PCC 7437</strain>
        <plasmid evidence="2">Plasmid pSTA7437.01</plasmid>
    </source>
</reference>
<dbReference type="AlphaFoldDB" id="K9XZN3"/>
<evidence type="ECO:0008006" key="3">
    <source>
        <dbReference type="Google" id="ProtNLM"/>
    </source>
</evidence>
<sequence length="78" mass="8936">MKERTLDLNICSGKPFIKGHRIWVSLILDLLAAGETIEEILSAYPSISREDVLACIACVQKLPEIVMWRFLCMETKRK</sequence>
<dbReference type="KEGG" id="scs:Sta7437_4531"/>
<dbReference type="InterPro" id="IPR036388">
    <property type="entry name" value="WH-like_DNA-bd_sf"/>
</dbReference>
<geneLocation type="plasmid" evidence="1 2">
    <name>pSTA7437.01</name>
</geneLocation>